<feature type="binding site" evidence="6">
    <location>
        <position position="150"/>
    </location>
    <ligand>
        <name>(S)-malate</name>
        <dbReference type="ChEBI" id="CHEBI:15589"/>
    </ligand>
</feature>
<dbReference type="InterPro" id="IPR012302">
    <property type="entry name" value="Malic_NAD-bd"/>
</dbReference>
<feature type="binding site" evidence="6">
    <location>
        <position position="402"/>
    </location>
    <ligand>
        <name>(S)-malate</name>
        <dbReference type="ChEBI" id="CHEBI:15589"/>
    </ligand>
</feature>
<dbReference type="FunFam" id="3.40.50.720:FF:000182">
    <property type="entry name" value="NAD-dependent malic enzyme"/>
    <property type="match status" value="1"/>
</dbReference>
<dbReference type="SUPFAM" id="SSF53223">
    <property type="entry name" value="Aminoacid dehydrogenase-like, N-terminal domain"/>
    <property type="match status" value="1"/>
</dbReference>
<evidence type="ECO:0000259" key="10">
    <source>
        <dbReference type="SMART" id="SM01274"/>
    </source>
</evidence>
<dbReference type="GO" id="GO:0006108">
    <property type="term" value="P:malate metabolic process"/>
    <property type="evidence" value="ECO:0007669"/>
    <property type="project" value="TreeGrafter"/>
</dbReference>
<dbReference type="PROSITE" id="PS00331">
    <property type="entry name" value="MALIC_ENZYMES"/>
    <property type="match status" value="1"/>
</dbReference>
<evidence type="ECO:0000313" key="11">
    <source>
        <dbReference type="EMBL" id="HCT56060.1"/>
    </source>
</evidence>
<keyword evidence="3 7" id="KW-0479">Metal-binding</keyword>
<name>A0A3D4V4N2_9BACT</name>
<dbReference type="GO" id="GO:0046872">
    <property type="term" value="F:metal ion binding"/>
    <property type="evidence" value="ECO:0007669"/>
    <property type="project" value="UniProtKB-KW"/>
</dbReference>
<evidence type="ECO:0000256" key="1">
    <source>
        <dbReference type="ARBA" id="ARBA00001936"/>
    </source>
</evidence>
<dbReference type="Gene3D" id="3.40.50.720">
    <property type="entry name" value="NAD(P)-binding Rossmann-like Domain"/>
    <property type="match status" value="1"/>
</dbReference>
<organism evidence="11 12">
    <name type="scientific">Gemmatimonas aurantiaca</name>
    <dbReference type="NCBI Taxonomy" id="173480"/>
    <lineage>
        <taxon>Bacteria</taxon>
        <taxon>Pseudomonadati</taxon>
        <taxon>Gemmatimonadota</taxon>
        <taxon>Gemmatimonadia</taxon>
        <taxon>Gemmatimonadales</taxon>
        <taxon>Gemmatimonadaceae</taxon>
        <taxon>Gemmatimonas</taxon>
    </lineage>
</organism>
<dbReference type="SUPFAM" id="SSF51735">
    <property type="entry name" value="NAD(P)-binding Rossmann-fold domains"/>
    <property type="match status" value="1"/>
</dbReference>
<feature type="domain" description="Malic enzyme N-terminal" evidence="10">
    <location>
        <begin position="74"/>
        <end position="254"/>
    </location>
</feature>
<evidence type="ECO:0000256" key="3">
    <source>
        <dbReference type="ARBA" id="ARBA00022723"/>
    </source>
</evidence>
<evidence type="ECO:0000256" key="2">
    <source>
        <dbReference type="ARBA" id="ARBA00008785"/>
    </source>
</evidence>
<dbReference type="GO" id="GO:0004473">
    <property type="term" value="F:malate dehydrogenase (decarboxylating) (NADP+) activity"/>
    <property type="evidence" value="ECO:0007669"/>
    <property type="project" value="TreeGrafter"/>
</dbReference>
<dbReference type="Proteomes" id="UP000264071">
    <property type="component" value="Unassembled WGS sequence"/>
</dbReference>
<dbReference type="GO" id="GO:0051287">
    <property type="term" value="F:NAD binding"/>
    <property type="evidence" value="ECO:0007669"/>
    <property type="project" value="InterPro"/>
</dbReference>
<dbReference type="InterPro" id="IPR036291">
    <property type="entry name" value="NAD(P)-bd_dom_sf"/>
</dbReference>
<dbReference type="InterPro" id="IPR012301">
    <property type="entry name" value="Malic_N_dom"/>
</dbReference>
<gene>
    <name evidence="11" type="ORF">DGD08_02485</name>
</gene>
<evidence type="ECO:0000256" key="6">
    <source>
        <dbReference type="PIRSR" id="PIRSR000106-2"/>
    </source>
</evidence>
<feature type="binding site" evidence="7">
    <location>
        <position position="240"/>
    </location>
    <ligand>
        <name>a divalent metal cation</name>
        <dbReference type="ChEBI" id="CHEBI:60240"/>
    </ligand>
</feature>
<dbReference type="NCBIfam" id="NF010052">
    <property type="entry name" value="PRK13529.1"/>
    <property type="match status" value="1"/>
</dbReference>
<evidence type="ECO:0000256" key="8">
    <source>
        <dbReference type="RuleBase" id="RU003427"/>
    </source>
</evidence>
<protein>
    <submittedName>
        <fullName evidence="11">NAD-dependent malic enzyme</fullName>
    </submittedName>
</protein>
<dbReference type="InterPro" id="IPR001891">
    <property type="entry name" value="Malic_OxRdtase"/>
</dbReference>
<dbReference type="PANTHER" id="PTHR23406">
    <property type="entry name" value="MALIC ENZYME-RELATED"/>
    <property type="match status" value="1"/>
</dbReference>
<evidence type="ECO:0000313" key="12">
    <source>
        <dbReference type="Proteomes" id="UP000264071"/>
    </source>
</evidence>
<keyword evidence="4" id="KW-0560">Oxidoreductase</keyword>
<dbReference type="InterPro" id="IPR046346">
    <property type="entry name" value="Aminoacid_DH-like_N_sf"/>
</dbReference>
<dbReference type="SMART" id="SM01274">
    <property type="entry name" value="malic"/>
    <property type="match status" value="1"/>
</dbReference>
<comment type="cofactor">
    <cofactor evidence="7">
        <name>Mg(2+)</name>
        <dbReference type="ChEBI" id="CHEBI:18420"/>
    </cofactor>
    <cofactor evidence="7">
        <name>Mn(2+)</name>
        <dbReference type="ChEBI" id="CHEBI:29035"/>
    </cofactor>
    <text evidence="7">Divalent metal cations. Prefers magnesium or manganese.</text>
</comment>
<feature type="binding site" evidence="6">
    <location>
        <position position="446"/>
    </location>
    <ligand>
        <name>(S)-malate</name>
        <dbReference type="ChEBI" id="CHEBI:15589"/>
    </ligand>
</feature>
<accession>A0A3D4V4N2</accession>
<dbReference type="Pfam" id="PF00390">
    <property type="entry name" value="malic"/>
    <property type="match status" value="1"/>
</dbReference>
<comment type="cofactor">
    <cofactor evidence="1">
        <name>Mn(2+)</name>
        <dbReference type="ChEBI" id="CHEBI:29035"/>
    </cofactor>
</comment>
<dbReference type="SMART" id="SM00919">
    <property type="entry name" value="Malic_M"/>
    <property type="match status" value="1"/>
</dbReference>
<dbReference type="AlphaFoldDB" id="A0A3D4V4N2"/>
<comment type="caution">
    <text evidence="11">The sequence shown here is derived from an EMBL/GenBank/DDBJ whole genome shotgun (WGS) entry which is preliminary data.</text>
</comment>
<comment type="similarity">
    <text evidence="2 8">Belongs to the malic enzymes family.</text>
</comment>
<reference evidence="11 12" key="1">
    <citation type="journal article" date="2018" name="Nat. Biotechnol.">
        <title>A standardized bacterial taxonomy based on genome phylogeny substantially revises the tree of life.</title>
        <authorList>
            <person name="Parks D.H."/>
            <person name="Chuvochina M."/>
            <person name="Waite D.W."/>
            <person name="Rinke C."/>
            <person name="Skarshewski A."/>
            <person name="Chaumeil P.A."/>
            <person name="Hugenholtz P."/>
        </authorList>
    </citation>
    <scope>NUCLEOTIDE SEQUENCE [LARGE SCALE GENOMIC DNA]</scope>
    <source>
        <strain evidence="11">UBA8844</strain>
    </source>
</reference>
<dbReference type="CDD" id="cd05312">
    <property type="entry name" value="NAD_bind_1_malic_enz"/>
    <property type="match status" value="1"/>
</dbReference>
<evidence type="ECO:0000259" key="9">
    <source>
        <dbReference type="SMART" id="SM00919"/>
    </source>
</evidence>
<proteinExistence type="inferred from homology"/>
<feature type="domain" description="Malic enzyme NAD-binding" evidence="9">
    <location>
        <begin position="264"/>
        <end position="515"/>
    </location>
</feature>
<dbReference type="InterPro" id="IPR015884">
    <property type="entry name" value="Malic_enzyme_CS"/>
</dbReference>
<feature type="active site" description="Proton donor" evidence="5">
    <location>
        <position position="97"/>
    </location>
</feature>
<dbReference type="PRINTS" id="PR00072">
    <property type="entry name" value="MALOXRDTASE"/>
</dbReference>
<dbReference type="Gene3D" id="3.40.50.10380">
    <property type="entry name" value="Malic enzyme, N-terminal domain"/>
    <property type="match status" value="1"/>
</dbReference>
<dbReference type="Pfam" id="PF03949">
    <property type="entry name" value="Malic_M"/>
    <property type="match status" value="1"/>
</dbReference>
<dbReference type="PIRSF" id="PIRSF000106">
    <property type="entry name" value="ME"/>
    <property type="match status" value="1"/>
</dbReference>
<feature type="active site" description="Proton acceptor" evidence="5">
    <location>
        <position position="168"/>
    </location>
</feature>
<feature type="binding site" evidence="7">
    <location>
        <position position="263"/>
    </location>
    <ligand>
        <name>a divalent metal cation</name>
        <dbReference type="ChEBI" id="CHEBI:60240"/>
    </ligand>
</feature>
<evidence type="ECO:0000256" key="4">
    <source>
        <dbReference type="ARBA" id="ARBA00023002"/>
    </source>
</evidence>
<evidence type="ECO:0000256" key="7">
    <source>
        <dbReference type="PIRSR" id="PIRSR000106-3"/>
    </source>
</evidence>
<dbReference type="PANTHER" id="PTHR23406:SF90">
    <property type="entry name" value="MALIC ENZYME-RELATED"/>
    <property type="match status" value="1"/>
</dbReference>
<feature type="binding site" evidence="7">
    <location>
        <position position="239"/>
    </location>
    <ligand>
        <name>a divalent metal cation</name>
        <dbReference type="ChEBI" id="CHEBI:60240"/>
    </ligand>
</feature>
<dbReference type="EMBL" id="DPIY01000002">
    <property type="protein sequence ID" value="HCT56060.1"/>
    <property type="molecule type" value="Genomic_DNA"/>
</dbReference>
<evidence type="ECO:0000256" key="5">
    <source>
        <dbReference type="PIRSR" id="PIRSR000106-1"/>
    </source>
</evidence>
<sequence length="545" mass="59430">MTAPLQPKRGATLLNDPVLNKGTAFSAAERDAFGLRGLLPPRVMTQDEQLERILPGVRARPTPIDQYAYLVALHDRNVTLFYRLVMDNLEEFLPVLYTPTVGQACEEFGRIFRRSRGLYVTSEDRGRVRDVLANWPHDDVRMIVVTDGERILGLGDLGANGMGIPIGKLTLYTACAGVSPHQCLPITIDVGTDNTALRESAAYMGVRDPRMRGEEYDALLDEFVEAVKERFPLACLQFEDFGNHNAFTLLEKWRDRTCTFNDDIQGTASVTLGGLLSAAKLTGVPLRDMRLMFLGAGEAGIGIGDLVVQEMIAEGLTELEARQRCWFMDSRGLVVASRTDLAEHKRRFAHEYDAVASLQEAVEQLKPHALIGVSGQPGTFTPGVLTAMAANHPRPIIMALSNPTSKAECTAREAYSATDGRAVFASGSPFAPVTYKERTHVPGQGNNAYIFPGVGLGVIVSESSRVTDEMFAAAARTLAGLVTPEDLAMGRIYPSLTRIREVSRAIAIEVAKIAFDRGLARTARPDDLAAAVSAAMYEPVYQSLI</sequence>
<dbReference type="OMA" id="QIVNHMV"/>
<dbReference type="InterPro" id="IPR037062">
    <property type="entry name" value="Malic_N_dom_sf"/>
</dbReference>